<dbReference type="Proteomes" id="UP001358417">
    <property type="component" value="Unassembled WGS sequence"/>
</dbReference>
<dbReference type="GeneID" id="89979221"/>
<comment type="subcellular location">
    <subcellularLocation>
        <location evidence="1">Nucleus</location>
    </subcellularLocation>
</comment>
<protein>
    <recommendedName>
        <fullName evidence="3">Xylanolytic transcriptional activator regulatory domain-containing protein</fullName>
    </recommendedName>
</protein>
<keyword evidence="2" id="KW-0539">Nucleus</keyword>
<sequence length="497" mass="55752">MFIEPMESTVIGVSELRESAPGWFKLSRLALHAGEFESRPCLTQLIVFQESQLYWYATKAIEALNSALGQAIRCAQALGLDKDRLPSTDLESELRHRIWWDLCSNDTFQSLCLDRPPLVQSYLSSVPFPQNCDDCDLTPTSIFVRPIEQPTVMAQHVFRARIFKVLNKLYANNGNDLTNYEAVTAVDKEVSAIMSEYPWYLLNQADSGSSNFLSTTLPPAFDYLQWQHHIMHTSICVQRIRMYRPFLRTHFESCWSKCVVAVEGAFAVYHSMRTSDPERFRRSAKRVVQSYQIFCSAISVAVFLLVERPILPTKILSDIELVIQDLKELSENKNSIPIAVHGRRSLTKILDAYQGYCRDARNRAIVDEGSSNNENNNTTTTEHLHSLVPEIYTVMGGKSSARRYLDSSSVPRASIEAERLAIQGPQRPMISGSPPNASNVDTTNVQSPLESMSSAVFSNPTDMFGTDPVTGLNLGLHFDVLGWDLDDSAFLDGTGVS</sequence>
<evidence type="ECO:0000259" key="3">
    <source>
        <dbReference type="SMART" id="SM00906"/>
    </source>
</evidence>
<evidence type="ECO:0000313" key="5">
    <source>
        <dbReference type="Proteomes" id="UP001358417"/>
    </source>
</evidence>
<feature type="domain" description="Xylanolytic transcriptional activator regulatory" evidence="3">
    <location>
        <begin position="64"/>
        <end position="135"/>
    </location>
</feature>
<gene>
    <name evidence="4" type="ORF">LTR84_011067</name>
</gene>
<evidence type="ECO:0000256" key="2">
    <source>
        <dbReference type="ARBA" id="ARBA00023242"/>
    </source>
</evidence>
<reference evidence="4 5" key="1">
    <citation type="submission" date="2023-08" db="EMBL/GenBank/DDBJ databases">
        <title>Black Yeasts Isolated from many extreme environments.</title>
        <authorList>
            <person name="Coleine C."/>
            <person name="Stajich J.E."/>
            <person name="Selbmann L."/>
        </authorList>
    </citation>
    <scope>NUCLEOTIDE SEQUENCE [LARGE SCALE GENOMIC DNA]</scope>
    <source>
        <strain evidence="4 5">CCFEE 5792</strain>
    </source>
</reference>
<dbReference type="InterPro" id="IPR007219">
    <property type="entry name" value="XnlR_reg_dom"/>
</dbReference>
<dbReference type="EMBL" id="JAVRRD010000005">
    <property type="protein sequence ID" value="KAK5058803.1"/>
    <property type="molecule type" value="Genomic_DNA"/>
</dbReference>
<dbReference type="GO" id="GO:0005634">
    <property type="term" value="C:nucleus"/>
    <property type="evidence" value="ECO:0007669"/>
    <property type="project" value="UniProtKB-SubCell"/>
</dbReference>
<dbReference type="GO" id="GO:0008270">
    <property type="term" value="F:zinc ion binding"/>
    <property type="evidence" value="ECO:0007669"/>
    <property type="project" value="InterPro"/>
</dbReference>
<dbReference type="PANTHER" id="PTHR31001">
    <property type="entry name" value="UNCHARACTERIZED TRANSCRIPTIONAL REGULATORY PROTEIN"/>
    <property type="match status" value="1"/>
</dbReference>
<name>A0AAV9NLT5_9EURO</name>
<dbReference type="PANTHER" id="PTHR31001:SF90">
    <property type="entry name" value="CENTROMERE DNA-BINDING PROTEIN COMPLEX CBF3 SUBUNIT B"/>
    <property type="match status" value="1"/>
</dbReference>
<organism evidence="4 5">
    <name type="scientific">Exophiala bonariae</name>
    <dbReference type="NCBI Taxonomy" id="1690606"/>
    <lineage>
        <taxon>Eukaryota</taxon>
        <taxon>Fungi</taxon>
        <taxon>Dikarya</taxon>
        <taxon>Ascomycota</taxon>
        <taxon>Pezizomycotina</taxon>
        <taxon>Eurotiomycetes</taxon>
        <taxon>Chaetothyriomycetidae</taxon>
        <taxon>Chaetothyriales</taxon>
        <taxon>Herpotrichiellaceae</taxon>
        <taxon>Exophiala</taxon>
    </lineage>
</organism>
<dbReference type="SMART" id="SM00906">
    <property type="entry name" value="Fungal_trans"/>
    <property type="match status" value="1"/>
</dbReference>
<proteinExistence type="predicted"/>
<accession>A0AAV9NLT5</accession>
<dbReference type="InterPro" id="IPR050613">
    <property type="entry name" value="Sec_Metabolite_Reg"/>
</dbReference>
<dbReference type="GO" id="GO:0006351">
    <property type="term" value="P:DNA-templated transcription"/>
    <property type="evidence" value="ECO:0007669"/>
    <property type="project" value="InterPro"/>
</dbReference>
<evidence type="ECO:0000256" key="1">
    <source>
        <dbReference type="ARBA" id="ARBA00004123"/>
    </source>
</evidence>
<dbReference type="CDD" id="cd12148">
    <property type="entry name" value="fungal_TF_MHR"/>
    <property type="match status" value="1"/>
</dbReference>
<dbReference type="GO" id="GO:0003677">
    <property type="term" value="F:DNA binding"/>
    <property type="evidence" value="ECO:0007669"/>
    <property type="project" value="InterPro"/>
</dbReference>
<evidence type="ECO:0000313" key="4">
    <source>
        <dbReference type="EMBL" id="KAK5058803.1"/>
    </source>
</evidence>
<dbReference type="RefSeq" id="XP_064709326.1">
    <property type="nucleotide sequence ID" value="XM_064854600.1"/>
</dbReference>
<comment type="caution">
    <text evidence="4">The sequence shown here is derived from an EMBL/GenBank/DDBJ whole genome shotgun (WGS) entry which is preliminary data.</text>
</comment>
<dbReference type="AlphaFoldDB" id="A0AAV9NLT5"/>
<keyword evidence="5" id="KW-1185">Reference proteome</keyword>
<dbReference type="Pfam" id="PF04082">
    <property type="entry name" value="Fungal_trans"/>
    <property type="match status" value="1"/>
</dbReference>